<dbReference type="Pfam" id="PF13640">
    <property type="entry name" value="2OG-FeII_Oxy_3"/>
    <property type="match status" value="1"/>
</dbReference>
<name>A0A939FNP5_9ACTN</name>
<dbReference type="Proteomes" id="UP000664781">
    <property type="component" value="Unassembled WGS sequence"/>
</dbReference>
<keyword evidence="3" id="KW-1185">Reference proteome</keyword>
<protein>
    <submittedName>
        <fullName evidence="2">2OG-Fe(II) oxygenase</fullName>
    </submittedName>
</protein>
<accession>A0A939FNP5</accession>
<sequence>MNELPTPFSELSSDSVANVERVSGADLLALAKGEILAISADEYCDPDLGRSITQHLLNDERYTGYPNVPDVHKWGLNTYDGFSSPEREEHYFNDALPAIQSLREYWSPSISPIDRLRLELQEGWPAGANLEYLDNRALFVGQARIFHEGKGAIPHQDFLPWELRDLRKSERTDRAPELIGQLTANIYLQTPQSGGELELWLHGYDHPEYKTKLDAPDSYGLSRDLIPDPALVLSPRDGMLILFHATRVHAVRPSEACDRVAISTFIGVRGIDHPLTYWS</sequence>
<reference evidence="2" key="1">
    <citation type="submission" date="2021-03" db="EMBL/GenBank/DDBJ databases">
        <title>Streptomyces strains.</title>
        <authorList>
            <person name="Lund M.B."/>
            <person name="Toerring T."/>
        </authorList>
    </citation>
    <scope>NUCLEOTIDE SEQUENCE</scope>
    <source>
        <strain evidence="2">JCM 4242</strain>
    </source>
</reference>
<dbReference type="EMBL" id="JAFMOF010000002">
    <property type="protein sequence ID" value="MBO0654049.1"/>
    <property type="molecule type" value="Genomic_DNA"/>
</dbReference>
<dbReference type="Gene3D" id="2.60.120.620">
    <property type="entry name" value="q2cbj1_9rhob like domain"/>
    <property type="match status" value="1"/>
</dbReference>
<gene>
    <name evidence="2" type="ORF">J1792_15085</name>
</gene>
<evidence type="ECO:0000313" key="2">
    <source>
        <dbReference type="EMBL" id="MBO0654049.1"/>
    </source>
</evidence>
<evidence type="ECO:0000313" key="3">
    <source>
        <dbReference type="Proteomes" id="UP000664781"/>
    </source>
</evidence>
<dbReference type="RefSeq" id="WP_207247442.1">
    <property type="nucleotide sequence ID" value="NZ_JAFMOF010000002.1"/>
</dbReference>
<dbReference type="AlphaFoldDB" id="A0A939FNP5"/>
<evidence type="ECO:0000259" key="1">
    <source>
        <dbReference type="Pfam" id="PF13640"/>
    </source>
</evidence>
<organism evidence="2 3">
    <name type="scientific">Streptomyces triculaminicus</name>
    <dbReference type="NCBI Taxonomy" id="2816232"/>
    <lineage>
        <taxon>Bacteria</taxon>
        <taxon>Bacillati</taxon>
        <taxon>Actinomycetota</taxon>
        <taxon>Actinomycetes</taxon>
        <taxon>Kitasatosporales</taxon>
        <taxon>Streptomycetaceae</taxon>
        <taxon>Streptomyces</taxon>
    </lineage>
</organism>
<comment type="caution">
    <text evidence="2">The sequence shown here is derived from an EMBL/GenBank/DDBJ whole genome shotgun (WGS) entry which is preliminary data.</text>
</comment>
<dbReference type="InterPro" id="IPR044862">
    <property type="entry name" value="Pro_4_hyd_alph_FE2OG_OXY"/>
</dbReference>
<feature type="domain" description="Prolyl 4-hydroxylase alpha subunit Fe(2+) 2OG dioxygenase" evidence="1">
    <location>
        <begin position="147"/>
        <end position="266"/>
    </location>
</feature>
<proteinExistence type="predicted"/>